<dbReference type="SUPFAM" id="SSF64438">
    <property type="entry name" value="CNF1/YfiH-like putative cysteine hydrolases"/>
    <property type="match status" value="1"/>
</dbReference>
<evidence type="ECO:0000256" key="3">
    <source>
        <dbReference type="ARBA" id="ARBA00022679"/>
    </source>
</evidence>
<gene>
    <name evidence="10" type="ORF">UFOPK1740_00385</name>
</gene>
<evidence type="ECO:0000256" key="6">
    <source>
        <dbReference type="ARBA" id="ARBA00022833"/>
    </source>
</evidence>
<accession>A0A6J6E9P7</accession>
<evidence type="ECO:0000256" key="5">
    <source>
        <dbReference type="ARBA" id="ARBA00022801"/>
    </source>
</evidence>
<protein>
    <submittedName>
        <fullName evidence="10">Unannotated protein</fullName>
    </submittedName>
</protein>
<dbReference type="CDD" id="cd16833">
    <property type="entry name" value="YfiH"/>
    <property type="match status" value="1"/>
</dbReference>
<dbReference type="Gene3D" id="3.60.140.10">
    <property type="entry name" value="CNF1/YfiH-like putative cysteine hydrolases"/>
    <property type="match status" value="1"/>
</dbReference>
<evidence type="ECO:0000256" key="2">
    <source>
        <dbReference type="ARBA" id="ARBA00007353"/>
    </source>
</evidence>
<dbReference type="PANTHER" id="PTHR30616:SF2">
    <property type="entry name" value="PURINE NUCLEOSIDE PHOSPHORYLASE LACC1"/>
    <property type="match status" value="1"/>
</dbReference>
<comment type="catalytic activity">
    <reaction evidence="1">
        <text>inosine + phosphate = alpha-D-ribose 1-phosphate + hypoxanthine</text>
        <dbReference type="Rhea" id="RHEA:27646"/>
        <dbReference type="ChEBI" id="CHEBI:17368"/>
        <dbReference type="ChEBI" id="CHEBI:17596"/>
        <dbReference type="ChEBI" id="CHEBI:43474"/>
        <dbReference type="ChEBI" id="CHEBI:57720"/>
        <dbReference type="EC" id="2.4.2.1"/>
    </reaction>
    <physiologicalReaction direction="left-to-right" evidence="1">
        <dbReference type="Rhea" id="RHEA:27647"/>
    </physiologicalReaction>
</comment>
<keyword evidence="5" id="KW-0378">Hydrolase</keyword>
<dbReference type="NCBIfam" id="TIGR00726">
    <property type="entry name" value="peptidoglycan editing factor PgeF"/>
    <property type="match status" value="1"/>
</dbReference>
<keyword evidence="4" id="KW-0479">Metal-binding</keyword>
<dbReference type="GO" id="GO:0016787">
    <property type="term" value="F:hydrolase activity"/>
    <property type="evidence" value="ECO:0007669"/>
    <property type="project" value="UniProtKB-KW"/>
</dbReference>
<dbReference type="InterPro" id="IPR038371">
    <property type="entry name" value="Cu_polyphenol_OxRdtase_sf"/>
</dbReference>
<comment type="catalytic activity">
    <reaction evidence="7">
        <text>adenosine + H2O + H(+) = inosine + NH4(+)</text>
        <dbReference type="Rhea" id="RHEA:24408"/>
        <dbReference type="ChEBI" id="CHEBI:15377"/>
        <dbReference type="ChEBI" id="CHEBI:15378"/>
        <dbReference type="ChEBI" id="CHEBI:16335"/>
        <dbReference type="ChEBI" id="CHEBI:17596"/>
        <dbReference type="ChEBI" id="CHEBI:28938"/>
        <dbReference type="EC" id="3.5.4.4"/>
    </reaction>
    <physiologicalReaction direction="left-to-right" evidence="7">
        <dbReference type="Rhea" id="RHEA:24409"/>
    </physiologicalReaction>
</comment>
<organism evidence="10">
    <name type="scientific">freshwater metagenome</name>
    <dbReference type="NCBI Taxonomy" id="449393"/>
    <lineage>
        <taxon>unclassified sequences</taxon>
        <taxon>metagenomes</taxon>
        <taxon>ecological metagenomes</taxon>
    </lineage>
</organism>
<keyword evidence="3" id="KW-0808">Transferase</keyword>
<sequence length="242" mass="26237">MSVPTPISSGKSGKANWGFFSRQGGVSKKPYDSLNIADHVKDNDEDVARNREILSEHLSMPLVYIGATHSPNVVNVKSEFPDVHQDTDALVTRETNLGLVIMSADCAPIVLLDPVAHVVGVVHAGWQGMLVGVVANAVEGMLDLGAEPENLKAIIGPTISAKNFIATQERFDEVKDIEPSAAVKLPDGQLAVDIRKGVKHQLAQYQIKTTDLNICTFDTPELFSFRRDPITGRNATVAWLSE</sequence>
<dbReference type="InterPro" id="IPR003730">
    <property type="entry name" value="Cu_polyphenol_OxRdtase"/>
</dbReference>
<dbReference type="PANTHER" id="PTHR30616">
    <property type="entry name" value="UNCHARACTERIZED PROTEIN YFIH"/>
    <property type="match status" value="1"/>
</dbReference>
<dbReference type="AlphaFoldDB" id="A0A6J6E9P7"/>
<reference evidence="10" key="1">
    <citation type="submission" date="2020-05" db="EMBL/GenBank/DDBJ databases">
        <authorList>
            <person name="Chiriac C."/>
            <person name="Salcher M."/>
            <person name="Ghai R."/>
            <person name="Kavagutti S V."/>
        </authorList>
    </citation>
    <scope>NUCLEOTIDE SEQUENCE</scope>
</reference>
<evidence type="ECO:0000256" key="8">
    <source>
        <dbReference type="ARBA" id="ARBA00048968"/>
    </source>
</evidence>
<evidence type="ECO:0000313" key="10">
    <source>
        <dbReference type="EMBL" id="CAB4573162.1"/>
    </source>
</evidence>
<evidence type="ECO:0000256" key="7">
    <source>
        <dbReference type="ARBA" id="ARBA00047989"/>
    </source>
</evidence>
<dbReference type="GO" id="GO:0005507">
    <property type="term" value="F:copper ion binding"/>
    <property type="evidence" value="ECO:0007669"/>
    <property type="project" value="TreeGrafter"/>
</dbReference>
<evidence type="ECO:0000256" key="9">
    <source>
        <dbReference type="ARBA" id="ARBA00049893"/>
    </source>
</evidence>
<dbReference type="EMBL" id="CAEZTU010000010">
    <property type="protein sequence ID" value="CAB4573162.1"/>
    <property type="molecule type" value="Genomic_DNA"/>
</dbReference>
<evidence type="ECO:0000256" key="1">
    <source>
        <dbReference type="ARBA" id="ARBA00000553"/>
    </source>
</evidence>
<dbReference type="GO" id="GO:0017061">
    <property type="term" value="F:S-methyl-5-thioadenosine phosphorylase activity"/>
    <property type="evidence" value="ECO:0007669"/>
    <property type="project" value="UniProtKB-EC"/>
</dbReference>
<proteinExistence type="inferred from homology"/>
<name>A0A6J6E9P7_9ZZZZ</name>
<comment type="catalytic activity">
    <reaction evidence="9">
        <text>S-methyl-5'-thioadenosine + phosphate = 5-(methylsulfanyl)-alpha-D-ribose 1-phosphate + adenine</text>
        <dbReference type="Rhea" id="RHEA:11852"/>
        <dbReference type="ChEBI" id="CHEBI:16708"/>
        <dbReference type="ChEBI" id="CHEBI:17509"/>
        <dbReference type="ChEBI" id="CHEBI:43474"/>
        <dbReference type="ChEBI" id="CHEBI:58533"/>
        <dbReference type="EC" id="2.4.2.28"/>
    </reaction>
    <physiologicalReaction direction="left-to-right" evidence="9">
        <dbReference type="Rhea" id="RHEA:11853"/>
    </physiologicalReaction>
</comment>
<dbReference type="Pfam" id="PF02578">
    <property type="entry name" value="Cu-oxidase_4"/>
    <property type="match status" value="1"/>
</dbReference>
<dbReference type="InterPro" id="IPR011324">
    <property type="entry name" value="Cytotoxic_necrot_fac-like_cat"/>
</dbReference>
<evidence type="ECO:0000256" key="4">
    <source>
        <dbReference type="ARBA" id="ARBA00022723"/>
    </source>
</evidence>
<comment type="similarity">
    <text evidence="2">Belongs to the purine nucleoside phosphorylase YfiH/LACC1 family.</text>
</comment>
<comment type="catalytic activity">
    <reaction evidence="8">
        <text>adenosine + phosphate = alpha-D-ribose 1-phosphate + adenine</text>
        <dbReference type="Rhea" id="RHEA:27642"/>
        <dbReference type="ChEBI" id="CHEBI:16335"/>
        <dbReference type="ChEBI" id="CHEBI:16708"/>
        <dbReference type="ChEBI" id="CHEBI:43474"/>
        <dbReference type="ChEBI" id="CHEBI:57720"/>
        <dbReference type="EC" id="2.4.2.1"/>
    </reaction>
    <physiologicalReaction direction="left-to-right" evidence="8">
        <dbReference type="Rhea" id="RHEA:27643"/>
    </physiologicalReaction>
</comment>
<keyword evidence="6" id="KW-0862">Zinc</keyword>